<keyword evidence="5" id="KW-1185">Reference proteome</keyword>
<dbReference type="AlphaFoldDB" id="A0AAD6DVC1"/>
<proteinExistence type="predicted"/>
<feature type="compositionally biased region" description="Low complexity" evidence="1">
    <location>
        <begin position="144"/>
        <end position="161"/>
    </location>
</feature>
<comment type="caution">
    <text evidence="4">The sequence shown here is derived from an EMBL/GenBank/DDBJ whole genome shotgun (WGS) entry which is preliminary data.</text>
</comment>
<dbReference type="CDD" id="cd12087">
    <property type="entry name" value="TM_EGFR-like"/>
    <property type="match status" value="1"/>
</dbReference>
<organism evidence="4 5">
    <name type="scientific">Penicillium hordei</name>
    <dbReference type="NCBI Taxonomy" id="40994"/>
    <lineage>
        <taxon>Eukaryota</taxon>
        <taxon>Fungi</taxon>
        <taxon>Dikarya</taxon>
        <taxon>Ascomycota</taxon>
        <taxon>Pezizomycotina</taxon>
        <taxon>Eurotiomycetes</taxon>
        <taxon>Eurotiomycetidae</taxon>
        <taxon>Eurotiales</taxon>
        <taxon>Aspergillaceae</taxon>
        <taxon>Penicillium</taxon>
    </lineage>
</organism>
<feature type="region of interest" description="Disordered" evidence="1">
    <location>
        <begin position="206"/>
        <end position="267"/>
    </location>
</feature>
<keyword evidence="2" id="KW-1133">Transmembrane helix</keyword>
<gene>
    <name evidence="4" type="ORF">N7537_010625</name>
</gene>
<keyword evidence="2" id="KW-0812">Transmembrane</keyword>
<evidence type="ECO:0000256" key="3">
    <source>
        <dbReference type="SAM" id="SignalP"/>
    </source>
</evidence>
<feature type="signal peptide" evidence="3">
    <location>
        <begin position="1"/>
        <end position="23"/>
    </location>
</feature>
<keyword evidence="3" id="KW-0732">Signal</keyword>
<sequence length="267" mass="28524">MIIKMLCASFLAMVVLEASRVLAETTIPPSVQGYYWDSVSWSEVPCYDGQTYFSWNRYGRCCTSSTDAGCTLPTACHDNSVYFIGVGGLGTVTKPFSCATDSTCVAMTIYESATTNTPVVDYFCYQKEHPWTASTIFRTTELATATPRTSVTPSTATPTSSGDAAQDSESSGSKAWIAGAVVGPVAACAIIASLASWLMRRSRARRQETVSGNEDIPSPPNMTTNTRGAKFGPPSELADGPRKPIELDGVNPISELPAQVHPAIEPH</sequence>
<evidence type="ECO:0000256" key="2">
    <source>
        <dbReference type="SAM" id="Phobius"/>
    </source>
</evidence>
<evidence type="ECO:0000313" key="5">
    <source>
        <dbReference type="Proteomes" id="UP001213799"/>
    </source>
</evidence>
<feature type="region of interest" description="Disordered" evidence="1">
    <location>
        <begin position="144"/>
        <end position="169"/>
    </location>
</feature>
<protein>
    <submittedName>
        <fullName evidence="4">Uncharacterized protein</fullName>
    </submittedName>
</protein>
<evidence type="ECO:0000313" key="4">
    <source>
        <dbReference type="EMBL" id="KAJ5593721.1"/>
    </source>
</evidence>
<evidence type="ECO:0000256" key="1">
    <source>
        <dbReference type="SAM" id="MobiDB-lite"/>
    </source>
</evidence>
<reference evidence="4" key="2">
    <citation type="submission" date="2023-01" db="EMBL/GenBank/DDBJ databases">
        <authorList>
            <person name="Petersen C."/>
        </authorList>
    </citation>
    <scope>NUCLEOTIDE SEQUENCE</scope>
    <source>
        <strain evidence="4">IBT 12815</strain>
    </source>
</reference>
<dbReference type="EMBL" id="JAQJAE010000005">
    <property type="protein sequence ID" value="KAJ5593721.1"/>
    <property type="molecule type" value="Genomic_DNA"/>
</dbReference>
<name>A0AAD6DVC1_9EURO</name>
<dbReference type="GeneID" id="81591921"/>
<feature type="transmembrane region" description="Helical" evidence="2">
    <location>
        <begin position="175"/>
        <end position="198"/>
    </location>
</feature>
<keyword evidence="2" id="KW-0472">Membrane</keyword>
<feature type="chain" id="PRO_5041976246" evidence="3">
    <location>
        <begin position="24"/>
        <end position="267"/>
    </location>
</feature>
<reference evidence="4" key="1">
    <citation type="journal article" date="2023" name="IMA Fungus">
        <title>Comparative genomic study of the Penicillium genus elucidates a diverse pangenome and 15 lateral gene transfer events.</title>
        <authorList>
            <person name="Petersen C."/>
            <person name="Sorensen T."/>
            <person name="Nielsen M.R."/>
            <person name="Sondergaard T.E."/>
            <person name="Sorensen J.L."/>
            <person name="Fitzpatrick D.A."/>
            <person name="Frisvad J.C."/>
            <person name="Nielsen K.L."/>
        </authorList>
    </citation>
    <scope>NUCLEOTIDE SEQUENCE</scope>
    <source>
        <strain evidence="4">IBT 12815</strain>
    </source>
</reference>
<dbReference type="Proteomes" id="UP001213799">
    <property type="component" value="Unassembled WGS sequence"/>
</dbReference>
<accession>A0AAD6DVC1</accession>
<dbReference type="RefSeq" id="XP_056750347.1">
    <property type="nucleotide sequence ID" value="XM_056901679.1"/>
</dbReference>